<dbReference type="InterPro" id="IPR037066">
    <property type="entry name" value="Plug_dom_sf"/>
</dbReference>
<keyword evidence="5" id="KW-0998">Cell outer membrane</keyword>
<dbReference type="InterPro" id="IPR008969">
    <property type="entry name" value="CarboxyPept-like_regulatory"/>
</dbReference>
<reference evidence="7" key="1">
    <citation type="submission" date="2018-05" db="EMBL/GenBank/DDBJ databases">
        <authorList>
            <person name="Lanie J.A."/>
            <person name="Ng W.-L."/>
            <person name="Kazmierczak K.M."/>
            <person name="Andrzejewski T.M."/>
            <person name="Davidsen T.M."/>
            <person name="Wayne K.J."/>
            <person name="Tettelin H."/>
            <person name="Glass J.I."/>
            <person name="Rusch D."/>
            <person name="Podicherti R."/>
            <person name="Tsui H.-C.T."/>
            <person name="Winkler M.E."/>
        </authorList>
    </citation>
    <scope>NUCLEOTIDE SEQUENCE</scope>
</reference>
<dbReference type="Gene3D" id="2.60.40.1120">
    <property type="entry name" value="Carboxypeptidase-like, regulatory domain"/>
    <property type="match status" value="1"/>
</dbReference>
<dbReference type="Pfam" id="PF07715">
    <property type="entry name" value="Plug"/>
    <property type="match status" value="1"/>
</dbReference>
<dbReference type="NCBIfam" id="TIGR04056">
    <property type="entry name" value="OMP_RagA_SusC"/>
    <property type="match status" value="1"/>
</dbReference>
<evidence type="ECO:0000256" key="1">
    <source>
        <dbReference type="ARBA" id="ARBA00004571"/>
    </source>
</evidence>
<comment type="subcellular location">
    <subcellularLocation>
        <location evidence="1">Cell outer membrane</location>
        <topology evidence="1">Multi-pass membrane protein</topology>
    </subcellularLocation>
</comment>
<dbReference type="PROSITE" id="PS52016">
    <property type="entry name" value="TONB_DEPENDENT_REC_3"/>
    <property type="match status" value="1"/>
</dbReference>
<dbReference type="InterPro" id="IPR023997">
    <property type="entry name" value="TonB-dep_OMP_SusC/RagA_CS"/>
</dbReference>
<sequence>MKTKFLRILTSFLLVFAFGFSVQAQTISGTVTDENGVPLPGATVLVEGTSTGVSTDFDGNYSINASSGDTLVFSFVGYASQSVVVGSSATVNAVLTPDTALEEVVVTSLGIKRNVKALGYSLTVVDGSELSGNKTSNAINALQGKVAGVMVTGSAAGAKGSSRVVIRGTSSLTGNNQPLYVVDGITINNSNLGSAGVWGGADYGDGISSINPDEIESISVLKGGAAAALYGSRASNGVILITTKNGAGQEGIGIEFNSSTQFDMLNTGLRDTQTIYGQGRDSSKIVDPIDTYQAWGPKMDGSMVAQWDGVARKYSNQGSNLEKFYRTGETYTNTFAVSSSNESSNTRFSMTNMDNIDIVPNSSLKRNSFGLNSSQKLGDKITVDVNMKYILEDQVGNPQLSDSPGNGNFAVNLFAPTVNVNDMLGAGGLGRNADLTEFRISDNSYSQNPWFAAYNYINSSEKERFIGAINARWDIKDYLYVRGRIGGDRYDHHRTNSTPWGTAYQPNGSMNETKRAFQQYDADVFIGTDNLKLDDDVSFTAFVGVGQNSQKYSATGVSGSHFIVPGLIDVKNTKNQGSSWSYWKKQINSAYGSAEIGFMDYAYLTITARNDWFSTLSLKDKEAPNNDLYTSASLSFVLSDALDLGSSVSFLKLRGGYSQVAGGADSPYALSLAYGIYGQGHLGASLGAISGGTIPNSEITPFEKNETEFGIDLRMFDNKLSIDATYYDNETLGDIVGVSASATSGYGSALANLGNISNKGIELLIKGTLIQSDDFAWNASVNYTNNTSKVVATNDTGGNISMQEPRSRNLRVTHIVGEKYGALYGSSYVRDASGSIVHQMVNGIPIPKIGPRKILGFGVAPTQLGIGTSIRYKDINASVLFEGKSGGQIYSGSNAFLIRNGHHKKTVPAGGREAGWVPTGVMEDGSKVTTSIPTNQQEDYYRRTYSIAEEAIFDSDYMRLRSLSIGYNIPSDKLDGTFIEKATITLIGRNLFFLSNSVDNIDPESAYNNSNSAGLEWFGLPVPRTIGLNVNLKF</sequence>
<organism evidence="7">
    <name type="scientific">marine metagenome</name>
    <dbReference type="NCBI Taxonomy" id="408172"/>
    <lineage>
        <taxon>unclassified sequences</taxon>
        <taxon>metagenomes</taxon>
        <taxon>ecological metagenomes</taxon>
    </lineage>
</organism>
<dbReference type="InterPro" id="IPR012910">
    <property type="entry name" value="Plug_dom"/>
</dbReference>
<dbReference type="Pfam" id="PF13715">
    <property type="entry name" value="CarbopepD_reg_2"/>
    <property type="match status" value="1"/>
</dbReference>
<name>A0A381SF57_9ZZZZ</name>
<evidence type="ECO:0000256" key="3">
    <source>
        <dbReference type="ARBA" id="ARBA00022692"/>
    </source>
</evidence>
<dbReference type="Gene3D" id="2.170.130.10">
    <property type="entry name" value="TonB-dependent receptor, plug domain"/>
    <property type="match status" value="1"/>
</dbReference>
<evidence type="ECO:0000259" key="6">
    <source>
        <dbReference type="Pfam" id="PF07715"/>
    </source>
</evidence>
<evidence type="ECO:0000256" key="4">
    <source>
        <dbReference type="ARBA" id="ARBA00023136"/>
    </source>
</evidence>
<evidence type="ECO:0000256" key="2">
    <source>
        <dbReference type="ARBA" id="ARBA00022448"/>
    </source>
</evidence>
<evidence type="ECO:0000313" key="7">
    <source>
        <dbReference type="EMBL" id="SVA02586.1"/>
    </source>
</evidence>
<protein>
    <recommendedName>
        <fullName evidence="6">TonB-dependent receptor plug domain-containing protein</fullName>
    </recommendedName>
</protein>
<keyword evidence="2" id="KW-0813">Transport</keyword>
<dbReference type="FunFam" id="2.60.40.1120:FF:000003">
    <property type="entry name" value="Outer membrane protein Omp121"/>
    <property type="match status" value="1"/>
</dbReference>
<dbReference type="Gene3D" id="2.40.170.20">
    <property type="entry name" value="TonB-dependent receptor, beta-barrel domain"/>
    <property type="match status" value="1"/>
</dbReference>
<dbReference type="InterPro" id="IPR039426">
    <property type="entry name" value="TonB-dep_rcpt-like"/>
</dbReference>
<dbReference type="InterPro" id="IPR036942">
    <property type="entry name" value="Beta-barrel_TonB_sf"/>
</dbReference>
<dbReference type="InterPro" id="IPR023996">
    <property type="entry name" value="TonB-dep_OMP_SusC/RagA"/>
</dbReference>
<keyword evidence="3" id="KW-0812">Transmembrane</keyword>
<dbReference type="EMBL" id="UINC01003021">
    <property type="protein sequence ID" value="SVA02586.1"/>
    <property type="molecule type" value="Genomic_DNA"/>
</dbReference>
<dbReference type="NCBIfam" id="TIGR04057">
    <property type="entry name" value="SusC_RagA_signa"/>
    <property type="match status" value="1"/>
</dbReference>
<accession>A0A381SF57</accession>
<feature type="domain" description="TonB-dependent receptor plug" evidence="6">
    <location>
        <begin position="118"/>
        <end position="238"/>
    </location>
</feature>
<evidence type="ECO:0000256" key="5">
    <source>
        <dbReference type="ARBA" id="ARBA00023237"/>
    </source>
</evidence>
<gene>
    <name evidence="7" type="ORF">METZ01_LOCUS55440</name>
</gene>
<dbReference type="SUPFAM" id="SSF56935">
    <property type="entry name" value="Porins"/>
    <property type="match status" value="1"/>
</dbReference>
<proteinExistence type="predicted"/>
<dbReference type="SUPFAM" id="SSF49464">
    <property type="entry name" value="Carboxypeptidase regulatory domain-like"/>
    <property type="match status" value="1"/>
</dbReference>
<dbReference type="GO" id="GO:0009279">
    <property type="term" value="C:cell outer membrane"/>
    <property type="evidence" value="ECO:0007669"/>
    <property type="project" value="UniProtKB-SubCell"/>
</dbReference>
<dbReference type="AlphaFoldDB" id="A0A381SF57"/>
<keyword evidence="4" id="KW-0472">Membrane</keyword>